<evidence type="ECO:0000256" key="9">
    <source>
        <dbReference type="PROSITE-ProRule" id="PRU00284"/>
    </source>
</evidence>
<dbReference type="Pfam" id="PF00672">
    <property type="entry name" value="HAMP"/>
    <property type="match status" value="1"/>
</dbReference>
<dbReference type="Gene3D" id="3.30.450.290">
    <property type="match status" value="1"/>
</dbReference>
<dbReference type="PROSITE" id="PS51007">
    <property type="entry name" value="CYTC"/>
    <property type="match status" value="1"/>
</dbReference>
<evidence type="ECO:0000313" key="16">
    <source>
        <dbReference type="EMBL" id="KLV10859.1"/>
    </source>
</evidence>
<feature type="domain" description="HAMP" evidence="14">
    <location>
        <begin position="203"/>
        <end position="256"/>
    </location>
</feature>
<dbReference type="RefSeq" id="WP_047884158.1">
    <property type="nucleotide sequence ID" value="NZ_CP071325.1"/>
</dbReference>
<reference evidence="16 17" key="1">
    <citation type="submission" date="2015-05" db="EMBL/GenBank/DDBJ databases">
        <title>Photobacterium galathea sp. nov.</title>
        <authorList>
            <person name="Machado H."/>
            <person name="Gram L."/>
        </authorList>
    </citation>
    <scope>NUCLEOTIDE SEQUENCE [LARGE SCALE GENOMIC DNA]</scope>
    <source>
        <strain evidence="16 17">DSM 22954</strain>
    </source>
</reference>
<dbReference type="PATRIC" id="fig|320778.3.peg.1147"/>
<keyword evidence="4 12" id="KW-1133">Transmembrane helix</keyword>
<keyword evidence="3 10" id="KW-0479">Metal-binding</keyword>
<evidence type="ECO:0000256" key="7">
    <source>
        <dbReference type="ARBA" id="ARBA00023224"/>
    </source>
</evidence>
<dbReference type="GO" id="GO:0006935">
    <property type="term" value="P:chemotaxis"/>
    <property type="evidence" value="ECO:0007669"/>
    <property type="project" value="InterPro"/>
</dbReference>
<comment type="similarity">
    <text evidence="8">Belongs to the methyl-accepting chemotaxis (MCP) protein family.</text>
</comment>
<dbReference type="GO" id="GO:0004888">
    <property type="term" value="F:transmembrane signaling receptor activity"/>
    <property type="evidence" value="ECO:0007669"/>
    <property type="project" value="InterPro"/>
</dbReference>
<proteinExistence type="inferred from homology"/>
<comment type="caution">
    <text evidence="16">The sequence shown here is derived from an EMBL/GenBank/DDBJ whole genome shotgun (WGS) entry which is preliminary data.</text>
</comment>
<dbReference type="InterPro" id="IPR009056">
    <property type="entry name" value="Cyt_c-like_dom"/>
</dbReference>
<protein>
    <submittedName>
        <fullName evidence="16">Chemotaxis protein</fullName>
    </submittedName>
</protein>
<dbReference type="PROSITE" id="PS50111">
    <property type="entry name" value="CHEMOTAXIS_TRANSDUC_2"/>
    <property type="match status" value="1"/>
</dbReference>
<evidence type="ECO:0000259" key="15">
    <source>
        <dbReference type="PROSITE" id="PS51007"/>
    </source>
</evidence>
<accession>A0A0J1HGX3</accession>
<keyword evidence="2 12" id="KW-0812">Transmembrane</keyword>
<keyword evidence="17" id="KW-1185">Reference proteome</keyword>
<organism evidence="16 17">
    <name type="scientific">Photobacterium ganghwense</name>
    <dbReference type="NCBI Taxonomy" id="320778"/>
    <lineage>
        <taxon>Bacteria</taxon>
        <taxon>Pseudomonadati</taxon>
        <taxon>Pseudomonadota</taxon>
        <taxon>Gammaproteobacteria</taxon>
        <taxon>Vibrionales</taxon>
        <taxon>Vibrionaceae</taxon>
        <taxon>Photobacterium</taxon>
    </lineage>
</organism>
<evidence type="ECO:0000256" key="4">
    <source>
        <dbReference type="ARBA" id="ARBA00022989"/>
    </source>
</evidence>
<dbReference type="Gene3D" id="1.10.287.950">
    <property type="entry name" value="Methyl-accepting chemotaxis protein"/>
    <property type="match status" value="1"/>
</dbReference>
<feature type="transmembrane region" description="Helical" evidence="12">
    <location>
        <begin position="179"/>
        <end position="201"/>
    </location>
</feature>
<dbReference type="GO" id="GO:0046872">
    <property type="term" value="F:metal ion binding"/>
    <property type="evidence" value="ECO:0007669"/>
    <property type="project" value="UniProtKB-KW"/>
</dbReference>
<keyword evidence="10" id="KW-0349">Heme</keyword>
<evidence type="ECO:0000259" key="13">
    <source>
        <dbReference type="PROSITE" id="PS50111"/>
    </source>
</evidence>
<comment type="subcellular location">
    <subcellularLocation>
        <location evidence="1">Membrane</location>
        <topology evidence="1">Multi-pass membrane protein</topology>
    </subcellularLocation>
</comment>
<evidence type="ECO:0000256" key="10">
    <source>
        <dbReference type="PROSITE-ProRule" id="PRU00433"/>
    </source>
</evidence>
<dbReference type="GO" id="GO:0007165">
    <property type="term" value="P:signal transduction"/>
    <property type="evidence" value="ECO:0007669"/>
    <property type="project" value="UniProtKB-KW"/>
</dbReference>
<dbReference type="AlphaFoldDB" id="A0A0J1HGX3"/>
<dbReference type="InterPro" id="IPR004089">
    <property type="entry name" value="MCPsignal_dom"/>
</dbReference>
<dbReference type="InterPro" id="IPR003660">
    <property type="entry name" value="HAMP_dom"/>
</dbReference>
<feature type="domain" description="Cytochrome c" evidence="15">
    <location>
        <begin position="122"/>
        <end position="245"/>
    </location>
</feature>
<evidence type="ECO:0000256" key="8">
    <source>
        <dbReference type="ARBA" id="ARBA00029447"/>
    </source>
</evidence>
<dbReference type="PANTHER" id="PTHR32089">
    <property type="entry name" value="METHYL-ACCEPTING CHEMOTAXIS PROTEIN MCPB"/>
    <property type="match status" value="1"/>
</dbReference>
<keyword evidence="6 12" id="KW-0472">Membrane</keyword>
<dbReference type="Proteomes" id="UP000035909">
    <property type="component" value="Unassembled WGS sequence"/>
</dbReference>
<dbReference type="GO" id="GO:0016020">
    <property type="term" value="C:membrane"/>
    <property type="evidence" value="ECO:0007669"/>
    <property type="project" value="UniProtKB-SubCell"/>
</dbReference>
<dbReference type="GO" id="GO:0009055">
    <property type="term" value="F:electron transfer activity"/>
    <property type="evidence" value="ECO:0007669"/>
    <property type="project" value="InterPro"/>
</dbReference>
<dbReference type="PRINTS" id="PR00260">
    <property type="entry name" value="CHEMTRNSDUCR"/>
</dbReference>
<evidence type="ECO:0000256" key="11">
    <source>
        <dbReference type="SAM" id="Coils"/>
    </source>
</evidence>
<evidence type="ECO:0000256" key="12">
    <source>
        <dbReference type="SAM" id="Phobius"/>
    </source>
</evidence>
<evidence type="ECO:0000256" key="6">
    <source>
        <dbReference type="ARBA" id="ARBA00023136"/>
    </source>
</evidence>
<dbReference type="PROSITE" id="PS50885">
    <property type="entry name" value="HAMP"/>
    <property type="match status" value="1"/>
</dbReference>
<keyword evidence="5 10" id="KW-0408">Iron</keyword>
<dbReference type="SUPFAM" id="SSF58104">
    <property type="entry name" value="Methyl-accepting chemotaxis protein (MCP) signaling domain"/>
    <property type="match status" value="1"/>
</dbReference>
<dbReference type="CDD" id="cd06225">
    <property type="entry name" value="HAMP"/>
    <property type="match status" value="1"/>
</dbReference>
<dbReference type="EMBL" id="LDOU01000005">
    <property type="protein sequence ID" value="KLV10859.1"/>
    <property type="molecule type" value="Genomic_DNA"/>
</dbReference>
<evidence type="ECO:0000313" key="17">
    <source>
        <dbReference type="Proteomes" id="UP000035909"/>
    </source>
</evidence>
<sequence>MRLTIAHKLLLTLLMVFLVVLVASLAYEARQQKTMLESVISEQTLDKAGNYFDSLNMMMLTGTMSQKETLREKVLSHNGIENVRVIRGPGVVNMFGPGLDYQKPVDDFDRRALAGEQISETISTPNGKTLLVALPMKASSNYRGTNCLQCHIVPENEVLGVVRLEYNLGPLYERVDSQLLNAGAIMSAIAAAGFLFALMMIRNIIVHPLRRLSGYMKTASQNKDLSQRLNSSRTDEIGELCHSYDHMLDNFSASLRQVQQTSESLTQQASQLTQVSGSTNQAADSQRYETGLMFTAIDNMQHQQHDVEQHTTETAALSRQASQAAQSGTQLAQEAGESIQQLVHDIEHVKARIDHLHTQSQQVGSILDVIRGIAEQTNLLALNAAIEAARAGEQGRGFAVVADEVRNLATRTHQATGDIHTIIDNLHQDCEASADAIETTCQTAYGKVETIRELSAALAAIDNHIQTVNQHTVDIQQQSSSQAALADDIRSKVEIITEHADDTARHAQSSKEISVNLEHLAEQLERLLHQFTLSGHHKA</sequence>
<dbReference type="FunFam" id="1.10.287.950:FF:000001">
    <property type="entry name" value="Methyl-accepting chemotaxis sensory transducer"/>
    <property type="match status" value="1"/>
</dbReference>
<evidence type="ECO:0000256" key="3">
    <source>
        <dbReference type="ARBA" id="ARBA00022723"/>
    </source>
</evidence>
<feature type="coiled-coil region" evidence="11">
    <location>
        <begin position="248"/>
        <end position="275"/>
    </location>
</feature>
<dbReference type="SMART" id="SM00304">
    <property type="entry name" value="HAMP"/>
    <property type="match status" value="1"/>
</dbReference>
<dbReference type="Pfam" id="PF00015">
    <property type="entry name" value="MCPsignal"/>
    <property type="match status" value="1"/>
</dbReference>
<keyword evidence="7 9" id="KW-0807">Transducer</keyword>
<gene>
    <name evidence="16" type="ORF">ABT57_05305</name>
</gene>
<dbReference type="OrthoDB" id="2489132at2"/>
<evidence type="ECO:0000256" key="2">
    <source>
        <dbReference type="ARBA" id="ARBA00022692"/>
    </source>
</evidence>
<name>A0A0J1HGX3_9GAMM</name>
<evidence type="ECO:0000256" key="5">
    <source>
        <dbReference type="ARBA" id="ARBA00023004"/>
    </source>
</evidence>
<evidence type="ECO:0000256" key="1">
    <source>
        <dbReference type="ARBA" id="ARBA00004141"/>
    </source>
</evidence>
<dbReference type="InterPro" id="IPR004090">
    <property type="entry name" value="Chemotax_Me-accpt_rcpt"/>
</dbReference>
<dbReference type="GO" id="GO:0020037">
    <property type="term" value="F:heme binding"/>
    <property type="evidence" value="ECO:0007669"/>
    <property type="project" value="InterPro"/>
</dbReference>
<keyword evidence="11" id="KW-0175">Coiled coil</keyword>
<feature type="domain" description="Methyl-accepting transducer" evidence="13">
    <location>
        <begin position="261"/>
        <end position="497"/>
    </location>
</feature>
<dbReference type="SMART" id="SM00283">
    <property type="entry name" value="MA"/>
    <property type="match status" value="1"/>
</dbReference>
<dbReference type="PANTHER" id="PTHR32089:SF119">
    <property type="entry name" value="METHYL-ACCEPTING CHEMOTAXIS PROTEIN CTPL"/>
    <property type="match status" value="1"/>
</dbReference>
<evidence type="ECO:0000259" key="14">
    <source>
        <dbReference type="PROSITE" id="PS50885"/>
    </source>
</evidence>
<dbReference type="STRING" id="320778.ABT57_05305"/>